<keyword evidence="3" id="KW-1185">Reference proteome</keyword>
<sequence length="132" mass="15009">MCTLSKRPTLMASSTTLVSRFRAPFPTFSLTCNFHSHELARTRWRGHNLQILIARYIMSLVAFLAFSDISYPRYRAPSKLYGISKNSEGVALVSSLLIVCHRACHRDTRSVDCRLLSRLSTLGPTIHFQPCY</sequence>
<organism evidence="2 3">
    <name type="scientific">Botryobasidium botryosum (strain FD-172 SS1)</name>
    <dbReference type="NCBI Taxonomy" id="930990"/>
    <lineage>
        <taxon>Eukaryota</taxon>
        <taxon>Fungi</taxon>
        <taxon>Dikarya</taxon>
        <taxon>Basidiomycota</taxon>
        <taxon>Agaricomycotina</taxon>
        <taxon>Agaricomycetes</taxon>
        <taxon>Cantharellales</taxon>
        <taxon>Botryobasidiaceae</taxon>
        <taxon>Botryobasidium</taxon>
    </lineage>
</organism>
<dbReference type="EMBL" id="KL198033">
    <property type="protein sequence ID" value="KDQ15291.1"/>
    <property type="molecule type" value="Genomic_DNA"/>
</dbReference>
<accession>A0A067MUQ1</accession>
<dbReference type="Proteomes" id="UP000027195">
    <property type="component" value="Unassembled WGS sequence"/>
</dbReference>
<evidence type="ECO:0000313" key="3">
    <source>
        <dbReference type="Proteomes" id="UP000027195"/>
    </source>
</evidence>
<evidence type="ECO:0000256" key="1">
    <source>
        <dbReference type="SAM" id="Phobius"/>
    </source>
</evidence>
<proteinExistence type="predicted"/>
<dbReference type="AlphaFoldDB" id="A0A067MUQ1"/>
<gene>
    <name evidence="2" type="ORF">BOTBODRAFT_297552</name>
</gene>
<dbReference type="HOGENOM" id="CLU_1916739_0_0_1"/>
<evidence type="ECO:0000313" key="2">
    <source>
        <dbReference type="EMBL" id="KDQ15291.1"/>
    </source>
</evidence>
<name>A0A067MUQ1_BOTB1</name>
<dbReference type="InParanoid" id="A0A067MUQ1"/>
<reference evidence="3" key="1">
    <citation type="journal article" date="2014" name="Proc. Natl. Acad. Sci. U.S.A.">
        <title>Extensive sampling of basidiomycete genomes demonstrates inadequacy of the white-rot/brown-rot paradigm for wood decay fungi.</title>
        <authorList>
            <person name="Riley R."/>
            <person name="Salamov A.A."/>
            <person name="Brown D.W."/>
            <person name="Nagy L.G."/>
            <person name="Floudas D."/>
            <person name="Held B.W."/>
            <person name="Levasseur A."/>
            <person name="Lombard V."/>
            <person name="Morin E."/>
            <person name="Otillar R."/>
            <person name="Lindquist E.A."/>
            <person name="Sun H."/>
            <person name="LaButti K.M."/>
            <person name="Schmutz J."/>
            <person name="Jabbour D."/>
            <person name="Luo H."/>
            <person name="Baker S.E."/>
            <person name="Pisabarro A.G."/>
            <person name="Walton J.D."/>
            <person name="Blanchette R.A."/>
            <person name="Henrissat B."/>
            <person name="Martin F."/>
            <person name="Cullen D."/>
            <person name="Hibbett D.S."/>
            <person name="Grigoriev I.V."/>
        </authorList>
    </citation>
    <scope>NUCLEOTIDE SEQUENCE [LARGE SCALE GENOMIC DNA]</scope>
    <source>
        <strain evidence="3">FD-172 SS1</strain>
    </source>
</reference>
<keyword evidence="1" id="KW-1133">Transmembrane helix</keyword>
<feature type="transmembrane region" description="Helical" evidence="1">
    <location>
        <begin position="53"/>
        <end position="71"/>
    </location>
</feature>
<keyword evidence="1" id="KW-0472">Membrane</keyword>
<keyword evidence="1" id="KW-0812">Transmembrane</keyword>
<protein>
    <submittedName>
        <fullName evidence="2">Uncharacterized protein</fullName>
    </submittedName>
</protein>